<evidence type="ECO:0000256" key="1">
    <source>
        <dbReference type="SAM" id="Coils"/>
    </source>
</evidence>
<dbReference type="RefSeq" id="WP_067986831.1">
    <property type="nucleotide sequence ID" value="NZ_VMSD01000010.1"/>
</dbReference>
<dbReference type="InterPro" id="IPR036805">
    <property type="entry name" value="Tscrpt_elong_fac_GreA/B_N_sf"/>
</dbReference>
<dbReference type="SUPFAM" id="SSF46557">
    <property type="entry name" value="GreA transcript cleavage protein, N-terminal domain"/>
    <property type="match status" value="1"/>
</dbReference>
<evidence type="ECO:0000259" key="2">
    <source>
        <dbReference type="Pfam" id="PF03449"/>
    </source>
</evidence>
<evidence type="ECO:0000313" key="4">
    <source>
        <dbReference type="Proteomes" id="UP000798951"/>
    </source>
</evidence>
<organism evidence="3 4">
    <name type="scientific">Nocardia caishijiensis</name>
    <dbReference type="NCBI Taxonomy" id="184756"/>
    <lineage>
        <taxon>Bacteria</taxon>
        <taxon>Bacillati</taxon>
        <taxon>Actinomycetota</taxon>
        <taxon>Actinomycetes</taxon>
        <taxon>Mycobacteriales</taxon>
        <taxon>Nocardiaceae</taxon>
        <taxon>Nocardia</taxon>
    </lineage>
</organism>
<accession>A0ABQ6YHA3</accession>
<comment type="caution">
    <text evidence="3">The sequence shown here is derived from an EMBL/GenBank/DDBJ whole genome shotgun (WGS) entry which is preliminary data.</text>
</comment>
<dbReference type="InterPro" id="IPR022691">
    <property type="entry name" value="Tscrpt_elong_fac_GreA/B_N"/>
</dbReference>
<keyword evidence="4" id="KW-1185">Reference proteome</keyword>
<protein>
    <submittedName>
        <fullName evidence="3">Transcription elongation factor-like protein</fullName>
    </submittedName>
</protein>
<dbReference type="Pfam" id="PF03449">
    <property type="entry name" value="GreA_GreB_N"/>
    <property type="match status" value="1"/>
</dbReference>
<reference evidence="3 4" key="1">
    <citation type="submission" date="2019-07" db="EMBL/GenBank/DDBJ databases">
        <title>Genomic Encyclopedia of Type Strains, Phase IV (KMG-IV): sequencing the most valuable type-strain genomes for metagenomic binning, comparative biology and taxonomic classification.</title>
        <authorList>
            <person name="Goeker M."/>
        </authorList>
    </citation>
    <scope>NUCLEOTIDE SEQUENCE [LARGE SCALE GENOMIC DNA]</scope>
    <source>
        <strain evidence="3 4">DSM 44831</strain>
    </source>
</reference>
<feature type="coiled-coil region" evidence="1">
    <location>
        <begin position="8"/>
        <end position="35"/>
    </location>
</feature>
<proteinExistence type="predicted"/>
<dbReference type="Gene3D" id="1.10.287.180">
    <property type="entry name" value="Transcription elongation factor, GreA/GreB, N-terminal domain"/>
    <property type="match status" value="1"/>
</dbReference>
<dbReference type="Proteomes" id="UP000798951">
    <property type="component" value="Unassembled WGS sequence"/>
</dbReference>
<evidence type="ECO:0000313" key="3">
    <source>
        <dbReference type="EMBL" id="KAF0844831.1"/>
    </source>
</evidence>
<dbReference type="EMBL" id="VMSD01000010">
    <property type="protein sequence ID" value="KAF0844831.1"/>
    <property type="molecule type" value="Genomic_DNA"/>
</dbReference>
<sequence length="71" mass="8091">MTWTDAELGRLREERAELTARHAELTEAIEHVQRDGSAADGEEYVAAREQKALVRTRLDELDAILAQDRRS</sequence>
<name>A0ABQ6YHA3_9NOCA</name>
<gene>
    <name evidence="3" type="ORF">FNL39_11063</name>
</gene>
<keyword evidence="1" id="KW-0175">Coiled coil</keyword>
<feature type="domain" description="Transcription elongation factor GreA/GreB N-terminal" evidence="2">
    <location>
        <begin position="4"/>
        <end position="67"/>
    </location>
</feature>